<evidence type="ECO:0000313" key="3">
    <source>
        <dbReference type="Proteomes" id="UP000823388"/>
    </source>
</evidence>
<dbReference type="Proteomes" id="UP000823388">
    <property type="component" value="Chromosome 5K"/>
</dbReference>
<name>A0A8T0SIK8_PANVG</name>
<keyword evidence="3" id="KW-1185">Reference proteome</keyword>
<gene>
    <name evidence="2" type="ORF">PVAP13_5KG372007</name>
</gene>
<proteinExistence type="predicted"/>
<feature type="compositionally biased region" description="Basic residues" evidence="1">
    <location>
        <begin position="76"/>
        <end position="93"/>
    </location>
</feature>
<reference evidence="2" key="1">
    <citation type="submission" date="2020-05" db="EMBL/GenBank/DDBJ databases">
        <title>WGS assembly of Panicum virgatum.</title>
        <authorList>
            <person name="Lovell J.T."/>
            <person name="Jenkins J."/>
            <person name="Shu S."/>
            <person name="Juenger T.E."/>
            <person name="Schmutz J."/>
        </authorList>
    </citation>
    <scope>NUCLEOTIDE SEQUENCE</scope>
    <source>
        <strain evidence="2">AP13</strain>
    </source>
</reference>
<protein>
    <submittedName>
        <fullName evidence="2">Uncharacterized protein</fullName>
    </submittedName>
</protein>
<evidence type="ECO:0000313" key="2">
    <source>
        <dbReference type="EMBL" id="KAG2598057.1"/>
    </source>
</evidence>
<dbReference type="EMBL" id="CM029045">
    <property type="protein sequence ID" value="KAG2598057.1"/>
    <property type="molecule type" value="Genomic_DNA"/>
</dbReference>
<evidence type="ECO:0000256" key="1">
    <source>
        <dbReference type="SAM" id="MobiDB-lite"/>
    </source>
</evidence>
<accession>A0A8T0SIK8</accession>
<sequence>MRDLVFVKFNSKLRQKRDDKSRDPIEMAVADVVEDEDNEWITGIVQKENANEGEELEGAQGGSSQGGTSTTALSQNKRKRGNQNLRNRKRKKMIPIPDEEPSATSSSEGEDDNAIDMASPSNSSSDEHSISFNSD</sequence>
<feature type="region of interest" description="Disordered" evidence="1">
    <location>
        <begin position="35"/>
        <end position="135"/>
    </location>
</feature>
<feature type="compositionally biased region" description="Low complexity" evidence="1">
    <location>
        <begin position="66"/>
        <end position="75"/>
    </location>
</feature>
<dbReference type="AlphaFoldDB" id="A0A8T0SIK8"/>
<comment type="caution">
    <text evidence="2">The sequence shown here is derived from an EMBL/GenBank/DDBJ whole genome shotgun (WGS) entry which is preliminary data.</text>
</comment>
<organism evidence="2 3">
    <name type="scientific">Panicum virgatum</name>
    <name type="common">Blackwell switchgrass</name>
    <dbReference type="NCBI Taxonomy" id="38727"/>
    <lineage>
        <taxon>Eukaryota</taxon>
        <taxon>Viridiplantae</taxon>
        <taxon>Streptophyta</taxon>
        <taxon>Embryophyta</taxon>
        <taxon>Tracheophyta</taxon>
        <taxon>Spermatophyta</taxon>
        <taxon>Magnoliopsida</taxon>
        <taxon>Liliopsida</taxon>
        <taxon>Poales</taxon>
        <taxon>Poaceae</taxon>
        <taxon>PACMAD clade</taxon>
        <taxon>Panicoideae</taxon>
        <taxon>Panicodae</taxon>
        <taxon>Paniceae</taxon>
        <taxon>Panicinae</taxon>
        <taxon>Panicum</taxon>
        <taxon>Panicum sect. Hiantes</taxon>
    </lineage>
</organism>
<feature type="compositionally biased region" description="Polar residues" evidence="1">
    <location>
        <begin position="119"/>
        <end position="135"/>
    </location>
</feature>